<dbReference type="AlphaFoldDB" id="A0AAE1GGH9"/>
<dbReference type="EMBL" id="JAWQEG010000353">
    <property type="protein sequence ID" value="KAK3891292.1"/>
    <property type="molecule type" value="Genomic_DNA"/>
</dbReference>
<dbReference type="EMBL" id="JAWQEG010000353">
    <property type="protein sequence ID" value="KAK3891299.1"/>
    <property type="molecule type" value="Genomic_DNA"/>
</dbReference>
<protein>
    <submittedName>
        <fullName evidence="6">Uncharacterized protein</fullName>
    </submittedName>
</protein>
<keyword evidence="7" id="KW-1185">Reference proteome</keyword>
<evidence type="ECO:0000313" key="7">
    <source>
        <dbReference type="Proteomes" id="UP001286313"/>
    </source>
</evidence>
<evidence type="ECO:0000313" key="4">
    <source>
        <dbReference type="EMBL" id="KAK3891292.1"/>
    </source>
</evidence>
<reference evidence="6" key="1">
    <citation type="submission" date="2023-10" db="EMBL/GenBank/DDBJ databases">
        <title>Genome assemblies of two species of porcelain crab, Petrolisthes cinctipes and Petrolisthes manimaculis (Anomura: Porcellanidae).</title>
        <authorList>
            <person name="Angst P."/>
        </authorList>
    </citation>
    <scope>NUCLEOTIDE SEQUENCE</scope>
    <source>
        <strain evidence="6">PB745_01</strain>
        <tissue evidence="6">Gill</tissue>
    </source>
</reference>
<organism evidence="6 7">
    <name type="scientific">Petrolisthes cinctipes</name>
    <name type="common">Flat porcelain crab</name>
    <dbReference type="NCBI Taxonomy" id="88211"/>
    <lineage>
        <taxon>Eukaryota</taxon>
        <taxon>Metazoa</taxon>
        <taxon>Ecdysozoa</taxon>
        <taxon>Arthropoda</taxon>
        <taxon>Crustacea</taxon>
        <taxon>Multicrustacea</taxon>
        <taxon>Malacostraca</taxon>
        <taxon>Eumalacostraca</taxon>
        <taxon>Eucarida</taxon>
        <taxon>Decapoda</taxon>
        <taxon>Pleocyemata</taxon>
        <taxon>Anomura</taxon>
        <taxon>Galatheoidea</taxon>
        <taxon>Porcellanidae</taxon>
        <taxon>Petrolisthes</taxon>
    </lineage>
</organism>
<feature type="compositionally biased region" description="Polar residues" evidence="1">
    <location>
        <begin position="8"/>
        <end position="17"/>
    </location>
</feature>
<evidence type="ECO:0000313" key="2">
    <source>
        <dbReference type="EMBL" id="KAK3888275.1"/>
    </source>
</evidence>
<sequence length="108" mass="11127">MGTGVAGETNSGGTHSWSVGALESSSGGKGGRVGIVLDLVSFPIAPAVLHGTQFFLDLALEVFEAVLLGSSRWIILPINVGDVLLIQKTANFLTILIEPVLMGALPQA</sequence>
<evidence type="ECO:0000313" key="3">
    <source>
        <dbReference type="EMBL" id="KAK3891290.1"/>
    </source>
</evidence>
<gene>
    <name evidence="3" type="ORF">Pcinc_004805</name>
    <name evidence="4" type="ORF">Pcinc_004807</name>
    <name evidence="5" type="ORF">Pcinc_004814</name>
    <name evidence="6" type="ORF">Pcinc_004819</name>
    <name evidence="2" type="ORF">Pcinc_007662</name>
</gene>
<feature type="region of interest" description="Disordered" evidence="1">
    <location>
        <begin position="1"/>
        <end position="28"/>
    </location>
</feature>
<evidence type="ECO:0000313" key="6">
    <source>
        <dbReference type="EMBL" id="KAK3891304.1"/>
    </source>
</evidence>
<evidence type="ECO:0000256" key="1">
    <source>
        <dbReference type="SAM" id="MobiDB-lite"/>
    </source>
</evidence>
<comment type="caution">
    <text evidence="6">The sequence shown here is derived from an EMBL/GenBank/DDBJ whole genome shotgun (WGS) entry which is preliminary data.</text>
</comment>
<evidence type="ECO:0000313" key="5">
    <source>
        <dbReference type="EMBL" id="KAK3891299.1"/>
    </source>
</evidence>
<dbReference type="EMBL" id="JAWQEG010000353">
    <property type="protein sequence ID" value="KAK3891290.1"/>
    <property type="molecule type" value="Genomic_DNA"/>
</dbReference>
<name>A0AAE1GGH9_PETCI</name>
<dbReference type="Proteomes" id="UP001286313">
    <property type="component" value="Unassembled WGS sequence"/>
</dbReference>
<accession>A0AAE1GGH9</accession>
<dbReference type="EMBL" id="JAWQEG010000353">
    <property type="protein sequence ID" value="KAK3891304.1"/>
    <property type="molecule type" value="Genomic_DNA"/>
</dbReference>
<dbReference type="EMBL" id="JAWQEG010000571">
    <property type="protein sequence ID" value="KAK3888275.1"/>
    <property type="molecule type" value="Genomic_DNA"/>
</dbReference>
<proteinExistence type="predicted"/>